<dbReference type="EMBL" id="VSZS01000066">
    <property type="protein sequence ID" value="TYR30567.1"/>
    <property type="molecule type" value="Genomic_DNA"/>
</dbReference>
<dbReference type="PROSITE" id="PS50949">
    <property type="entry name" value="HTH_GNTR"/>
    <property type="match status" value="1"/>
</dbReference>
<dbReference type="InterPro" id="IPR050679">
    <property type="entry name" value="Bact_HTH_transcr_reg"/>
</dbReference>
<dbReference type="InterPro" id="IPR028978">
    <property type="entry name" value="Chorismate_lyase_/UTRA_dom_sf"/>
</dbReference>
<proteinExistence type="predicted"/>
<dbReference type="CDD" id="cd07377">
    <property type="entry name" value="WHTH_GntR"/>
    <property type="match status" value="1"/>
</dbReference>
<gene>
    <name evidence="5" type="ORF">FY036_17800</name>
</gene>
<dbReference type="SMART" id="SM00866">
    <property type="entry name" value="UTRA"/>
    <property type="match status" value="1"/>
</dbReference>
<name>A0A5D4GQC5_9HYPH</name>
<feature type="domain" description="HTH gntR-type" evidence="4">
    <location>
        <begin position="4"/>
        <end position="72"/>
    </location>
</feature>
<dbReference type="InterPro" id="IPR011663">
    <property type="entry name" value="UTRA"/>
</dbReference>
<dbReference type="Proteomes" id="UP000323258">
    <property type="component" value="Unassembled WGS sequence"/>
</dbReference>
<dbReference type="GO" id="GO:0003700">
    <property type="term" value="F:DNA-binding transcription factor activity"/>
    <property type="evidence" value="ECO:0007669"/>
    <property type="project" value="InterPro"/>
</dbReference>
<dbReference type="GO" id="GO:0003677">
    <property type="term" value="F:DNA binding"/>
    <property type="evidence" value="ECO:0007669"/>
    <property type="project" value="UniProtKB-KW"/>
</dbReference>
<evidence type="ECO:0000259" key="4">
    <source>
        <dbReference type="PROSITE" id="PS50949"/>
    </source>
</evidence>
<keyword evidence="6" id="KW-1185">Reference proteome</keyword>
<dbReference type="OrthoDB" id="7334968at2"/>
<reference evidence="5 6" key="2">
    <citation type="submission" date="2019-09" db="EMBL/GenBank/DDBJ databases">
        <title>Mesorhizobium sp. MaA-C15 isolated from Microcystis aeruginosa.</title>
        <authorList>
            <person name="Jeong S.E."/>
            <person name="Jin H.M."/>
            <person name="Jeon C.O."/>
        </authorList>
    </citation>
    <scope>NUCLEOTIDE SEQUENCE [LARGE SCALE GENOMIC DNA]</scope>
    <source>
        <strain evidence="5 6">MaA-C15</strain>
    </source>
</reference>
<evidence type="ECO:0000256" key="1">
    <source>
        <dbReference type="ARBA" id="ARBA00023015"/>
    </source>
</evidence>
<dbReference type="RefSeq" id="WP_148916103.1">
    <property type="nucleotide sequence ID" value="NZ_VSZS01000066.1"/>
</dbReference>
<organism evidence="5 6">
    <name type="scientific">Neoaquamicrobium microcysteis</name>
    <dbReference type="NCBI Taxonomy" id="2682781"/>
    <lineage>
        <taxon>Bacteria</taxon>
        <taxon>Pseudomonadati</taxon>
        <taxon>Pseudomonadota</taxon>
        <taxon>Alphaproteobacteria</taxon>
        <taxon>Hyphomicrobiales</taxon>
        <taxon>Phyllobacteriaceae</taxon>
        <taxon>Neoaquamicrobium</taxon>
    </lineage>
</organism>
<comment type="caution">
    <text evidence="5">The sequence shown here is derived from an EMBL/GenBank/DDBJ whole genome shotgun (WGS) entry which is preliminary data.</text>
</comment>
<dbReference type="Pfam" id="PF07702">
    <property type="entry name" value="UTRA"/>
    <property type="match status" value="1"/>
</dbReference>
<dbReference type="Gene3D" id="3.40.1410.10">
    <property type="entry name" value="Chorismate lyase-like"/>
    <property type="match status" value="1"/>
</dbReference>
<dbReference type="SUPFAM" id="SSF46785">
    <property type="entry name" value="Winged helix' DNA-binding domain"/>
    <property type="match status" value="1"/>
</dbReference>
<dbReference type="PANTHER" id="PTHR44846">
    <property type="entry name" value="MANNOSYL-D-GLYCERATE TRANSPORT/METABOLISM SYSTEM REPRESSOR MNGR-RELATED"/>
    <property type="match status" value="1"/>
</dbReference>
<keyword evidence="2" id="KW-0238">DNA-binding</keyword>
<dbReference type="PRINTS" id="PR00035">
    <property type="entry name" value="HTHGNTR"/>
</dbReference>
<dbReference type="InterPro" id="IPR036390">
    <property type="entry name" value="WH_DNA-bd_sf"/>
</dbReference>
<keyword evidence="3" id="KW-0804">Transcription</keyword>
<sequence length="244" mass="26419">MDNAPLYLRIATDLEAEIEAGSLKAGEKIESERALSERMGVSRMTARQALRHLLSKGLVETRTGQGTFVGSRIMEQRLETLSGFTEEIRRQGRQTSSVIVASATRRADEVTARALSLSAAAQVHSLTRVRFVDGLPVALETTDVVADRAPGLLELADFRTSSLYATLGAQFGIVPTRAEQTLMAGLADAHVARTLHAEPGSPVLNLTRLTRDQNGNAFEFVRSTYRGDFFVMKVNLSLGDGTAA</sequence>
<dbReference type="Pfam" id="PF00392">
    <property type="entry name" value="GntR"/>
    <property type="match status" value="1"/>
</dbReference>
<dbReference type="InterPro" id="IPR000524">
    <property type="entry name" value="Tscrpt_reg_HTH_GntR"/>
</dbReference>
<reference evidence="5 6" key="1">
    <citation type="submission" date="2019-08" db="EMBL/GenBank/DDBJ databases">
        <authorList>
            <person name="Seo Y.L."/>
        </authorList>
    </citation>
    <scope>NUCLEOTIDE SEQUENCE [LARGE SCALE GENOMIC DNA]</scope>
    <source>
        <strain evidence="5 6">MaA-C15</strain>
    </source>
</reference>
<dbReference type="InterPro" id="IPR036388">
    <property type="entry name" value="WH-like_DNA-bd_sf"/>
</dbReference>
<evidence type="ECO:0000256" key="2">
    <source>
        <dbReference type="ARBA" id="ARBA00023125"/>
    </source>
</evidence>
<dbReference type="SMART" id="SM00345">
    <property type="entry name" value="HTH_GNTR"/>
    <property type="match status" value="1"/>
</dbReference>
<evidence type="ECO:0000313" key="6">
    <source>
        <dbReference type="Proteomes" id="UP000323258"/>
    </source>
</evidence>
<keyword evidence="1" id="KW-0805">Transcription regulation</keyword>
<accession>A0A5D4GQC5</accession>
<dbReference type="Gene3D" id="1.10.10.10">
    <property type="entry name" value="Winged helix-like DNA-binding domain superfamily/Winged helix DNA-binding domain"/>
    <property type="match status" value="1"/>
</dbReference>
<protein>
    <submittedName>
        <fullName evidence="5">GntR family transcriptional regulator</fullName>
    </submittedName>
</protein>
<evidence type="ECO:0000313" key="5">
    <source>
        <dbReference type="EMBL" id="TYR30567.1"/>
    </source>
</evidence>
<dbReference type="AlphaFoldDB" id="A0A5D4GQC5"/>
<evidence type="ECO:0000256" key="3">
    <source>
        <dbReference type="ARBA" id="ARBA00023163"/>
    </source>
</evidence>
<dbReference type="SUPFAM" id="SSF64288">
    <property type="entry name" value="Chorismate lyase-like"/>
    <property type="match status" value="1"/>
</dbReference>